<comment type="similarity">
    <text evidence="2">Belongs to the krueppel C2H2-type zinc-finger protein family.</text>
</comment>
<feature type="region of interest" description="Disordered" evidence="12">
    <location>
        <begin position="567"/>
        <end position="618"/>
    </location>
</feature>
<evidence type="ECO:0000256" key="6">
    <source>
        <dbReference type="ARBA" id="ARBA00022833"/>
    </source>
</evidence>
<dbReference type="InterPro" id="IPR000210">
    <property type="entry name" value="BTB/POZ_dom"/>
</dbReference>
<evidence type="ECO:0000256" key="1">
    <source>
        <dbReference type="ARBA" id="ARBA00004123"/>
    </source>
</evidence>
<feature type="compositionally biased region" description="Low complexity" evidence="12">
    <location>
        <begin position="174"/>
        <end position="188"/>
    </location>
</feature>
<name>A0A8J9YSK4_BRALA</name>
<keyword evidence="9" id="KW-0804">Transcription</keyword>
<dbReference type="PROSITE" id="PS00028">
    <property type="entry name" value="ZINC_FINGER_C2H2_1"/>
    <property type="match status" value="7"/>
</dbReference>
<proteinExistence type="inferred from homology"/>
<keyword evidence="8" id="KW-0238">DNA-binding</keyword>
<evidence type="ECO:0000256" key="3">
    <source>
        <dbReference type="ARBA" id="ARBA00022723"/>
    </source>
</evidence>
<evidence type="ECO:0000256" key="12">
    <source>
        <dbReference type="SAM" id="MobiDB-lite"/>
    </source>
</evidence>
<dbReference type="PANTHER" id="PTHR46105:SF5">
    <property type="entry name" value="ZINC FINGER AND BTB DOMAIN-CONTAINING PROTEIN 44 ISOFORM X1"/>
    <property type="match status" value="1"/>
</dbReference>
<accession>A0A8J9YSK4</accession>
<evidence type="ECO:0000256" key="9">
    <source>
        <dbReference type="ARBA" id="ARBA00023163"/>
    </source>
</evidence>
<dbReference type="GO" id="GO:0000978">
    <property type="term" value="F:RNA polymerase II cis-regulatory region sequence-specific DNA binding"/>
    <property type="evidence" value="ECO:0007669"/>
    <property type="project" value="TreeGrafter"/>
</dbReference>
<keyword evidence="6" id="KW-0862">Zinc</keyword>
<dbReference type="InterPro" id="IPR011333">
    <property type="entry name" value="SKP1/BTB/POZ_sf"/>
</dbReference>
<feature type="domain" description="BTB" evidence="13">
    <location>
        <begin position="41"/>
        <end position="108"/>
    </location>
</feature>
<feature type="region of interest" description="Disordered" evidence="12">
    <location>
        <begin position="633"/>
        <end position="780"/>
    </location>
</feature>
<dbReference type="PANTHER" id="PTHR46105">
    <property type="entry name" value="AGAP004733-PA"/>
    <property type="match status" value="1"/>
</dbReference>
<dbReference type="InterPro" id="IPR050457">
    <property type="entry name" value="ZnFinger_BTB_dom_contain"/>
</dbReference>
<dbReference type="GO" id="GO:0005634">
    <property type="term" value="C:nucleus"/>
    <property type="evidence" value="ECO:0007669"/>
    <property type="project" value="UniProtKB-SubCell"/>
</dbReference>
<evidence type="ECO:0000313" key="15">
    <source>
        <dbReference type="EMBL" id="CAH1239906.1"/>
    </source>
</evidence>
<dbReference type="InterPro" id="IPR013087">
    <property type="entry name" value="Znf_C2H2_type"/>
</dbReference>
<evidence type="ECO:0000256" key="2">
    <source>
        <dbReference type="ARBA" id="ARBA00006991"/>
    </source>
</evidence>
<keyword evidence="10" id="KW-0539">Nucleus</keyword>
<comment type="subcellular location">
    <subcellularLocation>
        <location evidence="1">Nucleus</location>
    </subcellularLocation>
</comment>
<feature type="domain" description="C2H2-type" evidence="14">
    <location>
        <begin position="887"/>
        <end position="915"/>
    </location>
</feature>
<dbReference type="Gene3D" id="3.30.710.10">
    <property type="entry name" value="Potassium Channel Kv1.1, Chain A"/>
    <property type="match status" value="1"/>
</dbReference>
<dbReference type="OrthoDB" id="8117402at2759"/>
<evidence type="ECO:0000259" key="14">
    <source>
        <dbReference type="PROSITE" id="PS50157"/>
    </source>
</evidence>
<evidence type="ECO:0000259" key="13">
    <source>
        <dbReference type="PROSITE" id="PS50097"/>
    </source>
</evidence>
<dbReference type="FunFam" id="3.30.160.60:FF:000446">
    <property type="entry name" value="Zinc finger protein"/>
    <property type="match status" value="1"/>
</dbReference>
<dbReference type="GO" id="GO:0000981">
    <property type="term" value="F:DNA-binding transcription factor activity, RNA polymerase II-specific"/>
    <property type="evidence" value="ECO:0007669"/>
    <property type="project" value="TreeGrafter"/>
</dbReference>
<evidence type="ECO:0000256" key="5">
    <source>
        <dbReference type="ARBA" id="ARBA00022771"/>
    </source>
</evidence>
<evidence type="ECO:0000313" key="16">
    <source>
        <dbReference type="Proteomes" id="UP000838412"/>
    </source>
</evidence>
<dbReference type="SUPFAM" id="SSF57667">
    <property type="entry name" value="beta-beta-alpha zinc fingers"/>
    <property type="match status" value="4"/>
</dbReference>
<dbReference type="SMART" id="SM00225">
    <property type="entry name" value="BTB"/>
    <property type="match status" value="1"/>
</dbReference>
<feature type="domain" description="C2H2-type" evidence="14">
    <location>
        <begin position="1029"/>
        <end position="1051"/>
    </location>
</feature>
<feature type="compositionally biased region" description="Low complexity" evidence="12">
    <location>
        <begin position="197"/>
        <end position="215"/>
    </location>
</feature>
<keyword evidence="5 11" id="KW-0863">Zinc-finger</keyword>
<keyword evidence="7" id="KW-0805">Transcription regulation</keyword>
<feature type="region of interest" description="Disordered" evidence="12">
    <location>
        <begin position="315"/>
        <end position="338"/>
    </location>
</feature>
<feature type="compositionally biased region" description="Basic and acidic residues" evidence="12">
    <location>
        <begin position="729"/>
        <end position="747"/>
    </location>
</feature>
<dbReference type="FunFam" id="3.30.160.60:FF:000065">
    <property type="entry name" value="B-cell CLL/lymphoma 6, member B"/>
    <property type="match status" value="1"/>
</dbReference>
<feature type="compositionally biased region" description="Polar residues" evidence="12">
    <location>
        <begin position="657"/>
        <end position="668"/>
    </location>
</feature>
<feature type="compositionally biased region" description="Basic and acidic residues" evidence="12">
    <location>
        <begin position="819"/>
        <end position="836"/>
    </location>
</feature>
<feature type="region of interest" description="Disordered" evidence="12">
    <location>
        <begin position="283"/>
        <end position="303"/>
    </location>
</feature>
<dbReference type="SMART" id="SM00355">
    <property type="entry name" value="ZnF_C2H2"/>
    <property type="match status" value="7"/>
</dbReference>
<keyword evidence="3" id="KW-0479">Metal-binding</keyword>
<dbReference type="Pfam" id="PF00651">
    <property type="entry name" value="BTB"/>
    <property type="match status" value="1"/>
</dbReference>
<dbReference type="EMBL" id="OV696696">
    <property type="protein sequence ID" value="CAH1239906.1"/>
    <property type="molecule type" value="Genomic_DNA"/>
</dbReference>
<dbReference type="GO" id="GO:0008270">
    <property type="term" value="F:zinc ion binding"/>
    <property type="evidence" value="ECO:0007669"/>
    <property type="project" value="UniProtKB-KW"/>
</dbReference>
<keyword evidence="16" id="KW-1185">Reference proteome</keyword>
<feature type="domain" description="C2H2-type" evidence="14">
    <location>
        <begin position="944"/>
        <end position="971"/>
    </location>
</feature>
<sequence length="1099" mass="121048">MVQADKMTAIALEGSFIYRSPLHSGSVLAALNVLWKQQDLCDVTILVDGYHLQAHKTVLAACSAYFRGLFTDPKREKDISMVEMHGVSVIGFKSLLDFMYSSSLTLNAQNIYDVHNAATFLGMQEAAQVCMQIFDKAAKTEKGVDETPQLQDKVLWEPSTEVRVGARGSAAGTPMQSPSQSPQSSHSSIANNTPTRSPMSASPQAAAVPSSSDSPLDLTAKKVTPTSTPEPHPPAPTGPLPPPPLQMLPRFPTGMNATGETNMNTTRALLLNSRHHYGVPNPTVTMPPPQAQPLEGAAKRKKRSLSSVVNNLVESKCKQDEPAPSHSSRNQHPIQQVEVRNSNSFTYRSGSNVGSMIVTSSAPTPVSSSTSQPITIPPIIIKDVFSLNNNYINNAAGSQKGPPLFSGKARPAGFNSPPTSIPTNLGLPPPPAGHNGIPRPQFPLLQGMPIMPHHIPTSIPQPLPGQPRGHILPQMVMRLPNSQPALRGPVPRQRSTARQAYKFHQYVRPPPQDQQPPLRMDDVRVAQSQKDQQAPLPHQIRIPQADTADRGRIRMDKMALLKQLREPQQLPSPAKPASQPDPASPFGLVSIPSNRPPASIPPPQPRKEQEPFQQDDQQTRFYLNLVDYRKKHMEKHHSAQPVSVSVHSPPQSHPHNSAETTPASQSEASLPAYPPLPVDPQHADHQPLSPPEVDLYQPKTQGAETASAGETIILMPEDFQKKNKRRHMSSTEESSKKPRHISMEEAVHASSAVSIDGREEESVKSVSRPRSICSDPGLPTETMRKTFTQANEDSAASVCSSMSFDEPQENGLSTSIDTVRSRHSSEPSDIHDSKKNCRDRSKVFDLSLQEEDVFPKPADMSHKEEDGDYGHEGEEAGVTSIQEGDSYRCSTCNKSFTDHNQFRVHVQEEHVNHKVHECEKCHATFKYSGALKTHMRVHTGEKPFACDKCGSRFTQLGNLHRHKKTHDGLKPYQCGLCNARFTRLGSVQEHLKIHTGEKKPFQCEVCTAEFTRHGHLRNHMRIHSGERPFSCTVCGAQFRHPGGLKQHKKIHQRTSFETSPHICESCGALFTRLGDLRTHRKLHDGGKATQEELDGDMSD</sequence>
<feature type="compositionally biased region" description="Polar residues" evidence="12">
    <location>
        <begin position="325"/>
        <end position="338"/>
    </location>
</feature>
<feature type="region of interest" description="Disordered" evidence="12">
    <location>
        <begin position="798"/>
        <end position="836"/>
    </location>
</feature>
<evidence type="ECO:0000256" key="8">
    <source>
        <dbReference type="ARBA" id="ARBA00023125"/>
    </source>
</evidence>
<evidence type="ECO:0000256" key="10">
    <source>
        <dbReference type="ARBA" id="ARBA00023242"/>
    </source>
</evidence>
<gene>
    <name evidence="15" type="primary">ZNF333</name>
    <name evidence="15" type="ORF">BLAG_LOCUS4048</name>
</gene>
<dbReference type="FunFam" id="3.30.160.60:FF:001480">
    <property type="entry name" value="Si:cabz01071911.3"/>
    <property type="match status" value="1"/>
</dbReference>
<evidence type="ECO:0000256" key="11">
    <source>
        <dbReference type="PROSITE-ProRule" id="PRU00042"/>
    </source>
</evidence>
<protein>
    <submittedName>
        <fullName evidence="15">ZNF333 protein</fullName>
    </submittedName>
</protein>
<dbReference type="AlphaFoldDB" id="A0A8J9YSK4"/>
<feature type="domain" description="C2H2-type" evidence="14">
    <location>
        <begin position="916"/>
        <end position="943"/>
    </location>
</feature>
<reference evidence="15" key="1">
    <citation type="submission" date="2022-01" db="EMBL/GenBank/DDBJ databases">
        <authorList>
            <person name="Braso-Vives M."/>
        </authorList>
    </citation>
    <scope>NUCLEOTIDE SEQUENCE</scope>
</reference>
<dbReference type="PROSITE" id="PS50097">
    <property type="entry name" value="BTB"/>
    <property type="match status" value="1"/>
</dbReference>
<evidence type="ECO:0000256" key="7">
    <source>
        <dbReference type="ARBA" id="ARBA00023015"/>
    </source>
</evidence>
<organism evidence="15 16">
    <name type="scientific">Branchiostoma lanceolatum</name>
    <name type="common">Common lancelet</name>
    <name type="synonym">Amphioxus lanceolatum</name>
    <dbReference type="NCBI Taxonomy" id="7740"/>
    <lineage>
        <taxon>Eukaryota</taxon>
        <taxon>Metazoa</taxon>
        <taxon>Chordata</taxon>
        <taxon>Cephalochordata</taxon>
        <taxon>Leptocardii</taxon>
        <taxon>Amphioxiformes</taxon>
        <taxon>Branchiostomatidae</taxon>
        <taxon>Branchiostoma</taxon>
    </lineage>
</organism>
<feature type="region of interest" description="Disordered" evidence="12">
    <location>
        <begin position="523"/>
        <end position="551"/>
    </location>
</feature>
<feature type="domain" description="C2H2-type" evidence="14">
    <location>
        <begin position="972"/>
        <end position="999"/>
    </location>
</feature>
<dbReference type="Gene3D" id="3.30.160.60">
    <property type="entry name" value="Classic Zinc Finger"/>
    <property type="match status" value="5"/>
</dbReference>
<feature type="domain" description="C2H2-type" evidence="14">
    <location>
        <begin position="1001"/>
        <end position="1028"/>
    </location>
</feature>
<evidence type="ECO:0000256" key="4">
    <source>
        <dbReference type="ARBA" id="ARBA00022737"/>
    </source>
</evidence>
<dbReference type="Pfam" id="PF00096">
    <property type="entry name" value="zf-C2H2"/>
    <property type="match status" value="5"/>
</dbReference>
<feature type="compositionally biased region" description="Pro residues" evidence="12">
    <location>
        <begin position="594"/>
        <end position="604"/>
    </location>
</feature>
<feature type="domain" description="C2H2-type" evidence="14">
    <location>
        <begin position="1061"/>
        <end position="1088"/>
    </location>
</feature>
<dbReference type="FunFam" id="3.30.160.60:FF:000072">
    <property type="entry name" value="zinc finger protein 143 isoform X1"/>
    <property type="match status" value="1"/>
</dbReference>
<feature type="region of interest" description="Disordered" evidence="12">
    <location>
        <begin position="166"/>
        <end position="260"/>
    </location>
</feature>
<dbReference type="SUPFAM" id="SSF54695">
    <property type="entry name" value="POZ domain"/>
    <property type="match status" value="1"/>
</dbReference>
<keyword evidence="4" id="KW-0677">Repeat</keyword>
<dbReference type="Proteomes" id="UP000838412">
    <property type="component" value="Chromosome 11"/>
</dbReference>
<dbReference type="InterPro" id="IPR036236">
    <property type="entry name" value="Znf_C2H2_sf"/>
</dbReference>
<feature type="compositionally biased region" description="Low complexity" evidence="12">
    <location>
        <begin position="639"/>
        <end position="655"/>
    </location>
</feature>
<dbReference type="PROSITE" id="PS50157">
    <property type="entry name" value="ZINC_FINGER_C2H2_2"/>
    <property type="match status" value="7"/>
</dbReference>
<feature type="compositionally biased region" description="Pro residues" evidence="12">
    <location>
        <begin position="228"/>
        <end position="246"/>
    </location>
</feature>